<feature type="active site" description="Charge relay system" evidence="1">
    <location>
        <position position="163"/>
    </location>
</feature>
<dbReference type="OrthoDB" id="8922993at2"/>
<keyword evidence="3" id="KW-0378">Hydrolase</keyword>
<evidence type="ECO:0000256" key="1">
    <source>
        <dbReference type="PIRSR" id="PIRSR016521-1"/>
    </source>
</evidence>
<dbReference type="Proteomes" id="UP000018227">
    <property type="component" value="Unassembled WGS sequence"/>
</dbReference>
<keyword evidence="4" id="KW-1185">Reference proteome</keyword>
<dbReference type="SUPFAM" id="SSF53474">
    <property type="entry name" value="alpha/beta-Hydrolases"/>
    <property type="match status" value="1"/>
</dbReference>
<dbReference type="AlphaFoldDB" id="V2Y471"/>
<reference evidence="3 4" key="1">
    <citation type="submission" date="2013-06" db="EMBL/GenBank/DDBJ databases">
        <authorList>
            <person name="Weinstock G."/>
            <person name="Sodergren E."/>
            <person name="Clifton S."/>
            <person name="Fulton L."/>
            <person name="Fulton B."/>
            <person name="Courtney L."/>
            <person name="Fronick C."/>
            <person name="Harrison M."/>
            <person name="Strong C."/>
            <person name="Farmer C."/>
            <person name="Delahaunty K."/>
            <person name="Markovic C."/>
            <person name="Hall O."/>
            <person name="Minx P."/>
            <person name="Tomlinson C."/>
            <person name="Mitreva M."/>
            <person name="Nelson J."/>
            <person name="Hou S."/>
            <person name="Wollam A."/>
            <person name="Pepin K.H."/>
            <person name="Johnson M."/>
            <person name="Bhonagiri V."/>
            <person name="Nash W.E."/>
            <person name="Warren W."/>
            <person name="Chinwalla A."/>
            <person name="Mardis E.R."/>
            <person name="Wilson R.K."/>
        </authorList>
    </citation>
    <scope>NUCLEOTIDE SEQUENCE [LARGE SCALE GENOMIC DNA]</scope>
    <source>
        <strain evidence="3 4">ATCC 51271</strain>
    </source>
</reference>
<dbReference type="GO" id="GO:0047617">
    <property type="term" value="F:fatty acyl-CoA hydrolase activity"/>
    <property type="evidence" value="ECO:0007669"/>
    <property type="project" value="TreeGrafter"/>
</dbReference>
<dbReference type="HOGENOM" id="CLU_029849_0_1_9"/>
<dbReference type="Gene3D" id="3.40.50.1820">
    <property type="entry name" value="alpha/beta hydrolase"/>
    <property type="match status" value="1"/>
</dbReference>
<feature type="active site" description="Charge relay system" evidence="1">
    <location>
        <position position="278"/>
    </location>
</feature>
<proteinExistence type="predicted"/>
<evidence type="ECO:0000313" key="4">
    <source>
        <dbReference type="Proteomes" id="UP000018227"/>
    </source>
</evidence>
<name>V2Y471_9FIRM</name>
<gene>
    <name evidence="3" type="ORF">GCWU0000282_002632</name>
</gene>
<dbReference type="GO" id="GO:0006631">
    <property type="term" value="P:fatty acid metabolic process"/>
    <property type="evidence" value="ECO:0007669"/>
    <property type="project" value="TreeGrafter"/>
</dbReference>
<dbReference type="STRING" id="592026.GCWU0000282_002632"/>
<dbReference type="InterPro" id="IPR029058">
    <property type="entry name" value="AB_hydrolase_fold"/>
</dbReference>
<dbReference type="PIRSF" id="PIRSF016521">
    <property type="entry name" value="Acyl-CoA_hydro"/>
    <property type="match status" value="1"/>
</dbReference>
<comment type="caution">
    <text evidence="3">The sequence shown here is derived from an EMBL/GenBank/DDBJ whole genome shotgun (WGS) entry which is preliminary data.</text>
</comment>
<dbReference type="eggNOG" id="COG1073">
    <property type="taxonomic scope" value="Bacteria"/>
</dbReference>
<evidence type="ECO:0000313" key="3">
    <source>
        <dbReference type="EMBL" id="ESL02496.1"/>
    </source>
</evidence>
<evidence type="ECO:0000259" key="2">
    <source>
        <dbReference type="Pfam" id="PF08840"/>
    </source>
</evidence>
<protein>
    <submittedName>
        <fullName evidence="3">BAAT/acyl-CoA thioester hydrolase protein</fullName>
    </submittedName>
</protein>
<dbReference type="InterPro" id="IPR016662">
    <property type="entry name" value="Acyl-CoA_thioEstase_long-chain"/>
</dbReference>
<dbReference type="RefSeq" id="WP_023355478.1">
    <property type="nucleotide sequence ID" value="NZ_KI535369.1"/>
</dbReference>
<dbReference type="InterPro" id="IPR014940">
    <property type="entry name" value="BAAT_C"/>
</dbReference>
<sequence>MKKLWKVLKGIFITIAVLFILLIAVRLINGQITKGKEKIRESTLEANSAYREINQEEPEKSKLTGVEISVVKGNYLNGYHLIPEKITHRGTVITFGGSEGSSNINMAVKLAKEGYEVYSLYFFGRDNQQKELVKVPLDFFTEVYAEVEKNAVSARPLTILGGSKGAELCLLLSGKYPELVDNVVLYAPSNYVFQGLSYDYSSVSSSWSFQGKELDYLHLTAASGSTYSMFMLRIFLNAPIEYEPIYRSVTENAENKEAAQIDVSKAKANLLIFAGKEDKMWPSADMAEEIIKRYPAEKKLVTYEKAGHIFFGPPVLSNMSVGGEYEANEAAKIDSDQILLKTLEEWTRNK</sequence>
<dbReference type="Pfam" id="PF08840">
    <property type="entry name" value="BAAT_C"/>
    <property type="match status" value="1"/>
</dbReference>
<accession>V2Y471</accession>
<feature type="domain" description="BAAT/Acyl-CoA thioester hydrolase C-terminal" evidence="2">
    <location>
        <begin position="135"/>
        <end position="311"/>
    </location>
</feature>
<dbReference type="PANTHER" id="PTHR10824">
    <property type="entry name" value="ACYL-COENZYME A THIOESTERASE-RELATED"/>
    <property type="match status" value="1"/>
</dbReference>
<dbReference type="GO" id="GO:0006637">
    <property type="term" value="P:acyl-CoA metabolic process"/>
    <property type="evidence" value="ECO:0007669"/>
    <property type="project" value="InterPro"/>
</dbReference>
<organism evidence="3 4">
    <name type="scientific">Catonella morbi ATCC 51271</name>
    <dbReference type="NCBI Taxonomy" id="592026"/>
    <lineage>
        <taxon>Bacteria</taxon>
        <taxon>Bacillati</taxon>
        <taxon>Bacillota</taxon>
        <taxon>Clostridia</taxon>
        <taxon>Lachnospirales</taxon>
        <taxon>Lachnospiraceae</taxon>
        <taxon>Catonella</taxon>
    </lineage>
</organism>
<feature type="active site" description="Charge relay system" evidence="1">
    <location>
        <position position="308"/>
    </location>
</feature>
<dbReference type="PANTHER" id="PTHR10824:SF4">
    <property type="entry name" value="ACYL-COENZYME A THIOESTERASE 1-LIKE"/>
    <property type="match status" value="1"/>
</dbReference>
<dbReference type="EMBL" id="ACIL03000016">
    <property type="protein sequence ID" value="ESL02496.1"/>
    <property type="molecule type" value="Genomic_DNA"/>
</dbReference>